<proteinExistence type="predicted"/>
<dbReference type="AlphaFoldDB" id="R0IL50"/>
<evidence type="ECO:0000313" key="1">
    <source>
        <dbReference type="EMBL" id="EOA39285.1"/>
    </source>
</evidence>
<accession>R0IL50</accession>
<dbReference type="Proteomes" id="UP000029121">
    <property type="component" value="Unassembled WGS sequence"/>
</dbReference>
<sequence>NIYGDKLSTSEALSYDAYPIFEVKVAEDDGVVEFIDKDIMVTAKSSDELVNTNATTAVENTFVHQLGELPCVIFDDDCDANADHIQDKETDLTFTNITNLVNCIKTTYFVSYVFDPVDDGGEDDFNNANFIGNQGVNNTKLSPINHDLVITSFNGKAEASYMDKGNHIYPISRANHHWKINGEPPDCGRSWLLLFHEEVALYYKNYADPVFDNYIDKKSCSCDSGGGDMERTEFAALVHFCHWRIPRKDFHVRSSKMEFLNWVFGYKTPINISLCRQRNVHGENACIICHIFFSFPMGAENKNKRHIAGCCVENSIMMMLVSRDIMRLASEATTSMCSHAYSLTTRTCEGSKEFQMLFVIQDEAQHERSGAINIMHHCDLELEASPSISRHYEEKVEWHENIIVTRGNYKIKVNSAFLMRMWLSSMGVSLSQGIVEIMHVPHNYCFASCAPRIVPQFHSLLTRVFVGWETSTIRRGDFLIKHLEILIGVKTCRRGKDGILYCGDNKFGELFEEFSNNKKGHHMVAVGSFVGHVSKFHILHHREHLAQVESTYVRMAFMCLHQHISRVMIILPILFQAVLKCGAFQWVTGPVRRSLLDSTSMFTSFNCWRNVSCGAGNLLIYGKLNLASACFSTKVRFLVGKKTTHVPVILLMWKLLDLSLSTKSSYHAPTKILVREFLKMTCCLLRDNRTRGDARCWQSGELMNVSRYVSIHNLIFRQFHGDLVWFPRYCLCSYTYHHASLFSPDKEKRFKEQEDLFVNGIPRSLETTIVLTEVQYGGNFRKLHFKRGKKRHQVLQRKYYELVDKGYLQSFKIWDRIFLTRRENYDSRSNLSNPEGLMQRIFTSTTMTTTLLFFLNGPKRGGLSTLKSFLSEALRRGFSPYPYCFFVKFRRYKQDPFVNLSLLEI</sequence>
<keyword evidence="2" id="KW-1185">Reference proteome</keyword>
<evidence type="ECO:0000313" key="2">
    <source>
        <dbReference type="Proteomes" id="UP000029121"/>
    </source>
</evidence>
<dbReference type="EMBL" id="KB870805">
    <property type="protein sequence ID" value="EOA39285.1"/>
    <property type="molecule type" value="Genomic_DNA"/>
</dbReference>
<protein>
    <submittedName>
        <fullName evidence="1">Uncharacterized protein</fullName>
    </submittedName>
</protein>
<name>R0IL50_9BRAS</name>
<reference evidence="2" key="1">
    <citation type="journal article" date="2013" name="Nat. Genet.">
        <title>The Capsella rubella genome and the genomic consequences of rapid mating system evolution.</title>
        <authorList>
            <person name="Slotte T."/>
            <person name="Hazzouri K.M."/>
            <person name="Agren J.A."/>
            <person name="Koenig D."/>
            <person name="Maumus F."/>
            <person name="Guo Y.L."/>
            <person name="Steige K."/>
            <person name="Platts A.E."/>
            <person name="Escobar J.S."/>
            <person name="Newman L.K."/>
            <person name="Wang W."/>
            <person name="Mandakova T."/>
            <person name="Vello E."/>
            <person name="Smith L.M."/>
            <person name="Henz S.R."/>
            <person name="Steffen J."/>
            <person name="Takuno S."/>
            <person name="Brandvain Y."/>
            <person name="Coop G."/>
            <person name="Andolfatto P."/>
            <person name="Hu T.T."/>
            <person name="Blanchette M."/>
            <person name="Clark R.M."/>
            <person name="Quesneville H."/>
            <person name="Nordborg M."/>
            <person name="Gaut B.S."/>
            <person name="Lysak M.A."/>
            <person name="Jenkins J."/>
            <person name="Grimwood J."/>
            <person name="Chapman J."/>
            <person name="Prochnik S."/>
            <person name="Shu S."/>
            <person name="Rokhsar D."/>
            <person name="Schmutz J."/>
            <person name="Weigel D."/>
            <person name="Wright S.I."/>
        </authorList>
    </citation>
    <scope>NUCLEOTIDE SEQUENCE [LARGE SCALE GENOMIC DNA]</scope>
    <source>
        <strain evidence="2">cv. Monte Gargano</strain>
    </source>
</reference>
<feature type="non-terminal residue" evidence="1">
    <location>
        <position position="1"/>
    </location>
</feature>
<gene>
    <name evidence="1" type="ORF">CARUB_v10012294mg</name>
</gene>
<organism evidence="1 2">
    <name type="scientific">Capsella rubella</name>
    <dbReference type="NCBI Taxonomy" id="81985"/>
    <lineage>
        <taxon>Eukaryota</taxon>
        <taxon>Viridiplantae</taxon>
        <taxon>Streptophyta</taxon>
        <taxon>Embryophyta</taxon>
        <taxon>Tracheophyta</taxon>
        <taxon>Spermatophyta</taxon>
        <taxon>Magnoliopsida</taxon>
        <taxon>eudicotyledons</taxon>
        <taxon>Gunneridae</taxon>
        <taxon>Pentapetalae</taxon>
        <taxon>rosids</taxon>
        <taxon>malvids</taxon>
        <taxon>Brassicales</taxon>
        <taxon>Brassicaceae</taxon>
        <taxon>Camelineae</taxon>
        <taxon>Capsella</taxon>
    </lineage>
</organism>